<feature type="region of interest" description="Disordered" evidence="1">
    <location>
        <begin position="698"/>
        <end position="735"/>
    </location>
</feature>
<dbReference type="AlphaFoldDB" id="J4UIG2"/>
<evidence type="ECO:0000256" key="1">
    <source>
        <dbReference type="SAM" id="MobiDB-lite"/>
    </source>
</evidence>
<dbReference type="Proteomes" id="UP000002748">
    <property type="component" value="Unassembled WGS sequence"/>
</dbReference>
<accession>J4UIG2</accession>
<feature type="region of interest" description="Disordered" evidence="1">
    <location>
        <begin position="1"/>
        <end position="64"/>
    </location>
</feature>
<reference evidence="2 3" key="1">
    <citation type="journal article" date="2012" name="Eukaryot. Cell">
        <title>Draft genome sequence of CBS 2479, the standard type strain of Trichosporon asahii.</title>
        <authorList>
            <person name="Yang R.Y."/>
            <person name="Li H.T."/>
            <person name="Zhu H."/>
            <person name="Zhou G.P."/>
            <person name="Wang M."/>
            <person name="Wang L."/>
        </authorList>
    </citation>
    <scope>NUCLEOTIDE SEQUENCE [LARGE SCALE GENOMIC DNA]</scope>
    <source>
        <strain evidence="3">ATCC 90039 / CBS 2479 / JCM 2466 / KCTC 7840 / NCYC 2677 / UAMH 7654</strain>
    </source>
</reference>
<feature type="compositionally biased region" description="Basic and acidic residues" evidence="1">
    <location>
        <begin position="355"/>
        <end position="364"/>
    </location>
</feature>
<gene>
    <name evidence="2" type="ORF">A1Q1_07311</name>
</gene>
<dbReference type="EMBL" id="ALBS01000055">
    <property type="protein sequence ID" value="EJT51470.1"/>
    <property type="molecule type" value="Genomic_DNA"/>
</dbReference>
<feature type="compositionally biased region" description="Polar residues" evidence="1">
    <location>
        <begin position="42"/>
        <end position="56"/>
    </location>
</feature>
<protein>
    <submittedName>
        <fullName evidence="2">Uncharacterized protein</fullName>
    </submittedName>
</protein>
<evidence type="ECO:0000313" key="3">
    <source>
        <dbReference type="Proteomes" id="UP000002748"/>
    </source>
</evidence>
<dbReference type="KEGG" id="tasa:A1Q1_07311"/>
<organism evidence="2 3">
    <name type="scientific">Trichosporon asahii var. asahii (strain ATCC 90039 / CBS 2479 / JCM 2466 / KCTC 7840 / NBRC 103889/ NCYC 2677 / UAMH 7654)</name>
    <name type="common">Yeast</name>
    <dbReference type="NCBI Taxonomy" id="1186058"/>
    <lineage>
        <taxon>Eukaryota</taxon>
        <taxon>Fungi</taxon>
        <taxon>Dikarya</taxon>
        <taxon>Basidiomycota</taxon>
        <taxon>Agaricomycotina</taxon>
        <taxon>Tremellomycetes</taxon>
        <taxon>Trichosporonales</taxon>
        <taxon>Trichosporonaceae</taxon>
        <taxon>Trichosporon</taxon>
    </lineage>
</organism>
<feature type="compositionally biased region" description="Low complexity" evidence="1">
    <location>
        <begin position="324"/>
        <end position="336"/>
    </location>
</feature>
<feature type="compositionally biased region" description="Basic residues" evidence="1">
    <location>
        <begin position="449"/>
        <end position="459"/>
    </location>
</feature>
<feature type="compositionally biased region" description="Polar residues" evidence="1">
    <location>
        <begin position="290"/>
        <end position="323"/>
    </location>
</feature>
<dbReference type="GeneID" id="25990823"/>
<dbReference type="VEuPathDB" id="FungiDB:A1Q1_07311"/>
<comment type="caution">
    <text evidence="2">The sequence shown here is derived from an EMBL/GenBank/DDBJ whole genome shotgun (WGS) entry which is preliminary data.</text>
</comment>
<feature type="compositionally biased region" description="Polar residues" evidence="1">
    <location>
        <begin position="337"/>
        <end position="352"/>
    </location>
</feature>
<feature type="region of interest" description="Disordered" evidence="1">
    <location>
        <begin position="129"/>
        <end position="470"/>
    </location>
</feature>
<feature type="compositionally biased region" description="Basic and acidic residues" evidence="1">
    <location>
        <begin position="256"/>
        <end position="272"/>
    </location>
</feature>
<dbReference type="HOGENOM" id="CLU_329337_0_0_1"/>
<dbReference type="OrthoDB" id="5563016at2759"/>
<name>J4UIG2_TRIAS</name>
<proteinExistence type="predicted"/>
<feature type="compositionally biased region" description="Polar residues" evidence="1">
    <location>
        <begin position="159"/>
        <end position="178"/>
    </location>
</feature>
<feature type="compositionally biased region" description="Low complexity" evidence="1">
    <location>
        <begin position="273"/>
        <end position="289"/>
    </location>
</feature>
<evidence type="ECO:0000313" key="2">
    <source>
        <dbReference type="EMBL" id="EJT51470.1"/>
    </source>
</evidence>
<feature type="compositionally biased region" description="Low complexity" evidence="1">
    <location>
        <begin position="194"/>
        <end position="211"/>
    </location>
</feature>
<feature type="region of interest" description="Disordered" evidence="1">
    <location>
        <begin position="780"/>
        <end position="799"/>
    </location>
</feature>
<sequence>MAAMLMQPPAHRPSMDHVGSFESSRSGAPAGYERHSPAPGQSRPNASTPNQSTQQPGVGFVQPAMAGGYFPNSMPGFPVQGAWGATPLPASSFYAPPFAFPAGFQQQGFQQPQDFSAWAHVYQQMVANGHMAPPGGHNMPRPAQFQDADDSDAHRRRTVSGTSSNDPRVTKGQTSTGAAGTDPVFHPYKRGPKSRSASGNSRSGSQSISLSELPKPTAPPRGPSPGEHRRSGSVDSTALVNGEREEELMPPPKLRASRDEGRPASVKSERSNRSQGSANSGASQSGRSGKQAQGASEQRPQHGRTASSTSQSNKSTPLTTGTISSQASNSQPAAQARNSPLSQAPQTSAPIQTTEKTEKAEKKSGFRGRFKNASDKDQKTSAAPASRAQSPTPARSLTPAATAKGQAGPSSTKQDLAPPNAPFVNAQAMSSDLSLAETERTAATNASVKPRRGLFRNRNRSSDNISLSSTVSSASMMIRKMGSLGKLARRNSLMGISKIFKEKPKDEDGALPEKQGILSFKKKSGKKADLAPVSVSRTTAELDRGSEDDDRILAGLSPAAQLARQHTARSKAEAAKREAAKRAETIQELSGPTGEPTWDQNTTTARGQLTAVTNAQANGSNVVHVVPRSPTVVHALAINGEEDASDISDTDTIDDVTASLNRSGIQDPDEEDFQPLWCKAHIDKHAKPKRGILKQIQSNEELEVSKRQRTASSSALEATAPGPMSDLPAPNPERIDGLAHANHVASPGEMVYDPLSPTFSPFENNGLDLDLRPPVYKNPAHNTSAPTLSPAGPAAPTQARAMTAPTRRRLVWAPECAVYSTYDAMTYDRRSEPATCNRLTPELAMSIKQELNAFKLEMPVHPSSRVYTHYFA</sequence>
<dbReference type="RefSeq" id="XP_014183022.1">
    <property type="nucleotide sequence ID" value="XM_014327547.1"/>
</dbReference>
<feature type="compositionally biased region" description="Polar residues" evidence="1">
    <location>
        <begin position="380"/>
        <end position="395"/>
    </location>
</feature>